<accession>A0A1W5CW23</accession>
<dbReference type="InterPro" id="IPR049551">
    <property type="entry name" value="PKS_DH_C"/>
</dbReference>
<dbReference type="InterPro" id="IPR011032">
    <property type="entry name" value="GroES-like_sf"/>
</dbReference>
<dbReference type="GO" id="GO:0004315">
    <property type="term" value="F:3-oxoacyl-[acyl-carrier-protein] synthase activity"/>
    <property type="evidence" value="ECO:0007669"/>
    <property type="project" value="InterPro"/>
</dbReference>
<dbReference type="Pfam" id="PF00109">
    <property type="entry name" value="ketoacyl-synt"/>
    <property type="match status" value="1"/>
</dbReference>
<dbReference type="Proteomes" id="UP000192927">
    <property type="component" value="Unassembled WGS sequence"/>
</dbReference>
<dbReference type="InterPro" id="IPR057326">
    <property type="entry name" value="KR_dom"/>
</dbReference>
<dbReference type="InterPro" id="IPR032821">
    <property type="entry name" value="PKS_assoc"/>
</dbReference>
<dbReference type="GO" id="GO:0044550">
    <property type="term" value="P:secondary metabolite biosynthetic process"/>
    <property type="evidence" value="ECO:0007669"/>
    <property type="project" value="TreeGrafter"/>
</dbReference>
<dbReference type="SMART" id="SM00827">
    <property type="entry name" value="PKS_AT"/>
    <property type="match status" value="1"/>
</dbReference>
<dbReference type="InterPro" id="IPR016036">
    <property type="entry name" value="Malonyl_transacylase_ACP-bd"/>
</dbReference>
<keyword evidence="2" id="KW-0597">Phosphoprotein</keyword>
<reference evidence="11" key="1">
    <citation type="submission" date="2017-03" db="EMBL/GenBank/DDBJ databases">
        <authorList>
            <person name="Sharma R."/>
            <person name="Thines M."/>
        </authorList>
    </citation>
    <scope>NUCLEOTIDE SEQUENCE [LARGE SCALE GENOMIC DNA]</scope>
</reference>
<dbReference type="InterPro" id="IPR020841">
    <property type="entry name" value="PKS_Beta-ketoAc_synthase_dom"/>
</dbReference>
<dbReference type="CDD" id="cd00833">
    <property type="entry name" value="PKS"/>
    <property type="match status" value="1"/>
</dbReference>
<feature type="region of interest" description="C-terminal hotdog fold" evidence="7">
    <location>
        <begin position="1074"/>
        <end position="1236"/>
    </location>
</feature>
<dbReference type="Pfam" id="PF08240">
    <property type="entry name" value="ADH_N"/>
    <property type="match status" value="1"/>
</dbReference>
<protein>
    <submittedName>
        <fullName evidence="10">Polyketide synthase</fullName>
    </submittedName>
</protein>
<evidence type="ECO:0000256" key="7">
    <source>
        <dbReference type="PROSITE-ProRule" id="PRU01363"/>
    </source>
</evidence>
<name>A0A1W5CW23_9LECA</name>
<evidence type="ECO:0000256" key="4">
    <source>
        <dbReference type="ARBA" id="ARBA00023002"/>
    </source>
</evidence>
<evidence type="ECO:0000259" key="8">
    <source>
        <dbReference type="PROSITE" id="PS52004"/>
    </source>
</evidence>
<dbReference type="Gene3D" id="3.40.50.720">
    <property type="entry name" value="NAD(P)-binding Rossmann-like Domain"/>
    <property type="match status" value="1"/>
</dbReference>
<dbReference type="SMART" id="SM00822">
    <property type="entry name" value="PKS_KR"/>
    <property type="match status" value="1"/>
</dbReference>
<dbReference type="SUPFAM" id="SSF53901">
    <property type="entry name" value="Thiolase-like"/>
    <property type="match status" value="1"/>
</dbReference>
<feature type="active site" description="Proton acceptor; for dehydratase activity" evidence="7">
    <location>
        <position position="959"/>
    </location>
</feature>
<dbReference type="InterPro" id="IPR050091">
    <property type="entry name" value="PKS_NRPS_Biosynth_Enz"/>
</dbReference>
<dbReference type="Gene3D" id="3.40.366.10">
    <property type="entry name" value="Malonyl-Coenzyme A Acyl Carrier Protein, domain 2"/>
    <property type="match status" value="1"/>
</dbReference>
<dbReference type="Gene3D" id="3.40.47.10">
    <property type="match status" value="1"/>
</dbReference>
<dbReference type="InterPro" id="IPR014031">
    <property type="entry name" value="Ketoacyl_synth_C"/>
</dbReference>
<dbReference type="PROSITE" id="PS52004">
    <property type="entry name" value="KS3_2"/>
    <property type="match status" value="1"/>
</dbReference>
<keyword evidence="4" id="KW-0560">Oxidoreductase</keyword>
<feature type="domain" description="PKS/mFAS DH" evidence="9">
    <location>
        <begin position="927"/>
        <end position="1236"/>
    </location>
</feature>
<dbReference type="SUPFAM" id="SSF50129">
    <property type="entry name" value="GroES-like"/>
    <property type="match status" value="1"/>
</dbReference>
<dbReference type="InterPro" id="IPR013154">
    <property type="entry name" value="ADH-like_N"/>
</dbReference>
<evidence type="ECO:0000313" key="11">
    <source>
        <dbReference type="Proteomes" id="UP000192927"/>
    </source>
</evidence>
<dbReference type="SMART" id="SM00829">
    <property type="entry name" value="PKS_ER"/>
    <property type="match status" value="1"/>
</dbReference>
<dbReference type="Pfam" id="PF16197">
    <property type="entry name" value="KAsynt_C_assoc"/>
    <property type="match status" value="1"/>
</dbReference>
<keyword evidence="1" id="KW-0596">Phosphopantetheine</keyword>
<dbReference type="InterPro" id="IPR049552">
    <property type="entry name" value="PKS_DH_N"/>
</dbReference>
<dbReference type="InterPro" id="IPR042104">
    <property type="entry name" value="PKS_dehydratase_sf"/>
</dbReference>
<dbReference type="SUPFAM" id="SSF51735">
    <property type="entry name" value="NAD(P)-binding Rossmann-fold domains"/>
    <property type="match status" value="1"/>
</dbReference>
<evidence type="ECO:0000256" key="1">
    <source>
        <dbReference type="ARBA" id="ARBA00022450"/>
    </source>
</evidence>
<evidence type="ECO:0000313" key="10">
    <source>
        <dbReference type="EMBL" id="SLM35084.1"/>
    </source>
</evidence>
<keyword evidence="5" id="KW-0511">Multifunctional enzyme</keyword>
<dbReference type="Pfam" id="PF08659">
    <property type="entry name" value="KR"/>
    <property type="match status" value="1"/>
</dbReference>
<evidence type="ECO:0000259" key="9">
    <source>
        <dbReference type="PROSITE" id="PS52019"/>
    </source>
</evidence>
<dbReference type="SUPFAM" id="SSF47336">
    <property type="entry name" value="ACP-like"/>
    <property type="match status" value="1"/>
</dbReference>
<feature type="domain" description="Ketosynthase family 3 (KS3)" evidence="8">
    <location>
        <begin position="11"/>
        <end position="434"/>
    </location>
</feature>
<keyword evidence="6" id="KW-0012">Acyltransferase</keyword>
<dbReference type="Pfam" id="PF00698">
    <property type="entry name" value="Acyl_transf_1"/>
    <property type="match status" value="1"/>
</dbReference>
<feature type="region of interest" description="N-terminal hotdog fold" evidence="7">
    <location>
        <begin position="927"/>
        <end position="1062"/>
    </location>
</feature>
<dbReference type="InterPro" id="IPR020843">
    <property type="entry name" value="ER"/>
</dbReference>
<dbReference type="PANTHER" id="PTHR43775:SF50">
    <property type="entry name" value="HIGHLY REDUCING POLYKETIDE SYNTHASE SRDA"/>
    <property type="match status" value="1"/>
</dbReference>
<dbReference type="EMBL" id="FWEW01000520">
    <property type="protein sequence ID" value="SLM35084.1"/>
    <property type="molecule type" value="Genomic_DNA"/>
</dbReference>
<organism evidence="10 11">
    <name type="scientific">Lasallia pustulata</name>
    <dbReference type="NCBI Taxonomy" id="136370"/>
    <lineage>
        <taxon>Eukaryota</taxon>
        <taxon>Fungi</taxon>
        <taxon>Dikarya</taxon>
        <taxon>Ascomycota</taxon>
        <taxon>Pezizomycotina</taxon>
        <taxon>Lecanoromycetes</taxon>
        <taxon>OSLEUM clade</taxon>
        <taxon>Umbilicariomycetidae</taxon>
        <taxon>Umbilicariales</taxon>
        <taxon>Umbilicariaceae</taxon>
        <taxon>Lasallia</taxon>
    </lineage>
</organism>
<dbReference type="InterPro" id="IPR016039">
    <property type="entry name" value="Thiolase-like"/>
</dbReference>
<dbReference type="PROSITE" id="PS52019">
    <property type="entry name" value="PKS_MFAS_DH"/>
    <property type="match status" value="1"/>
</dbReference>
<evidence type="ECO:0000256" key="5">
    <source>
        <dbReference type="ARBA" id="ARBA00023268"/>
    </source>
</evidence>
<evidence type="ECO:0000256" key="6">
    <source>
        <dbReference type="ARBA" id="ARBA00023315"/>
    </source>
</evidence>
<dbReference type="Pfam" id="PF21089">
    <property type="entry name" value="PKS_DH_N"/>
    <property type="match status" value="1"/>
</dbReference>
<dbReference type="Pfam" id="PF02801">
    <property type="entry name" value="Ketoacyl-synt_C"/>
    <property type="match status" value="1"/>
</dbReference>
<dbReference type="InterPro" id="IPR036291">
    <property type="entry name" value="NAD(P)-bd_dom_sf"/>
</dbReference>
<dbReference type="PROSITE" id="PS00606">
    <property type="entry name" value="KS3_1"/>
    <property type="match status" value="1"/>
</dbReference>
<dbReference type="GO" id="GO:0006633">
    <property type="term" value="P:fatty acid biosynthetic process"/>
    <property type="evidence" value="ECO:0007669"/>
    <property type="project" value="InterPro"/>
</dbReference>
<dbReference type="InterPro" id="IPR014043">
    <property type="entry name" value="Acyl_transferase_dom"/>
</dbReference>
<evidence type="ECO:0000256" key="2">
    <source>
        <dbReference type="ARBA" id="ARBA00022553"/>
    </source>
</evidence>
<proteinExistence type="predicted"/>
<dbReference type="GO" id="GO:0004312">
    <property type="term" value="F:fatty acid synthase activity"/>
    <property type="evidence" value="ECO:0007669"/>
    <property type="project" value="TreeGrafter"/>
</dbReference>
<dbReference type="InterPro" id="IPR013968">
    <property type="entry name" value="PKS_KR"/>
</dbReference>
<dbReference type="PANTHER" id="PTHR43775">
    <property type="entry name" value="FATTY ACID SYNTHASE"/>
    <property type="match status" value="1"/>
</dbReference>
<dbReference type="InterPro" id="IPR018201">
    <property type="entry name" value="Ketoacyl_synth_AS"/>
</dbReference>
<dbReference type="InterPro" id="IPR016035">
    <property type="entry name" value="Acyl_Trfase/lysoPLipase"/>
</dbReference>
<keyword evidence="11" id="KW-1185">Reference proteome</keyword>
<dbReference type="Gene3D" id="3.10.129.110">
    <property type="entry name" value="Polyketide synthase dehydratase"/>
    <property type="match status" value="1"/>
</dbReference>
<dbReference type="Gene3D" id="3.90.180.10">
    <property type="entry name" value="Medium-chain alcohol dehydrogenases, catalytic domain"/>
    <property type="match status" value="1"/>
</dbReference>
<dbReference type="InterPro" id="IPR001227">
    <property type="entry name" value="Ac_transferase_dom_sf"/>
</dbReference>
<keyword evidence="3" id="KW-0808">Transferase</keyword>
<sequence>MLPSSKASDGGEPIAIVGLACRLPGNISSPSRLWENLAHGRSCHTDIPSSRFNAQAFYHPNHQYPATVNGLGGYFLNEDVRAFDNELFGINNLEAQYMDPQQRQLLEVTFECLESAGIPLHLLSNAEIGCYVANFTVDYMILQTKDPESYHRYSATGMGSAILANRISHTFNLKGPSLTVDTACSSSLYALHLACNALRNGECDGAIVGGANLIQSPEVHIAVAKAGMSSASSKCHAFDEAADGYGRAEGVGVLYVKRLNDAVRDADPIRSVIRGTAVNSNGMSKGITLPLASGQEAVIQKAYINAGLPTNNTDYVEAHGTGTEVGDGVEVDAISRALQHHSGRPTLIGSVKTNLGHSEAVSGITSILKVTLALEHGVIPPTIGISQLNPKLELEDRNITIAMENTLWPTSTVKRASINSFGYGGSNGHLILEAAQHHCAPISNEAGSKSNDNYIVLPFSASSPQSLERRRLDLADYNLHQANPRDFAFTLTCRRSHLTCRGFLVASEASFENDIVSTELKVGLSGQQSPNPSFLFVFTGQGSQWSGMGCILMKQSPIFAQCIIEMSEHLKTLQEPPTWDLEDILRDSTSKDVIHQASISQPTCTAVQIAFVELLRQLAILPSTVIGHSSGEIAAAYTAGFLTAREAIAIAYYRGLVVSSQASSGAMAAVGLDEQSAVQLISEAEFQDHIQVACVNSPQRITVSGDVDAVDHFVAFLASRGTFVRKLETDTKAYHSRHMKAIGQIYAKKLAEPLGTLRKQNARTPSKSVKMISSVHCEELKPCEVASPDYWRQNLESQVRFGDALQAALSPANCHIIEIGPHNALKTYCKDVCNANGKGEVSYSAVMIRGKNSAVSLLELIGHLFLTAYEAPIEILNGASFQNVLIGHTSRSKVLTDLPTYSWRRTQPLWNESRISYEYRLRKHSRHDLLGSLIPGSSGQTLIWRNVLKVDDVPWLPDHKLGDTIVFPAAGYIAMAIEGFLQAQDKSTTTIQQITLQDVKLVKFLSIDDKNATTELFTELAPYGNTMVSSSNHMFQFTISTYDTGISTVHARGLITSDVGRLREPLHQWPSMGSLESQAPRVWYRKLGSEGLNYGPAFQRLTEIQSDRSRTIKQTLASVDMVQSAHGSFESSYLLHPTIIDSVLQATIISTAAGATERLHSKVPTSIKLARFYVSKELTISRRFCIRASSELNVLEQPALKFVVFDVGTTMDSETADSVLSNLDLILEETLNNPQAELEYAQHAGELYISRFSPINHFNEQFRIQQDRKAIEQTLESVGKAKLHVQDSGRLDSLCFTPIVEPYQGLEPTYVEIRAKAFGINAKDFHVLKGSINTKDATCAIDFSGIITRVGIAVTRLRTGDRVVSMAPNNFETLVSVPEWACCKLEDNEDFAEAIFTTQMTTEKWFACVNPKVRGAWNLHHALNGHDQSLDFFLMTSSIAGSVGNPTESNYCAANSFLDAFARYRSSLGLPALSIGLGAISEVGYLHEHPEIEETMLRRGVQPYTEDEMLCIIDIALSQEDRQAPHFTDAHVLTGFETQAMQKIIQRGFSVQNGVLNDPRAGLIARALEALQSGPLSGDASEKPHDGLSVRKEELNEMLGAGHPERAQQIAVEMAAEVYGNLLLLPAEKLLKAGRLADFGMDSMLAAEFRASMFKAFGVDVPFTVLTDEQCQLQDVASVIVKDLLRQRSK</sequence>
<dbReference type="InterPro" id="IPR014030">
    <property type="entry name" value="Ketoacyl_synth_N"/>
</dbReference>
<dbReference type="InterPro" id="IPR020807">
    <property type="entry name" value="PKS_DH"/>
</dbReference>
<evidence type="ECO:0000256" key="3">
    <source>
        <dbReference type="ARBA" id="ARBA00022679"/>
    </source>
</evidence>
<dbReference type="SUPFAM" id="SSF52151">
    <property type="entry name" value="FabD/lysophospholipase-like"/>
    <property type="match status" value="1"/>
</dbReference>
<dbReference type="SMART" id="SM00825">
    <property type="entry name" value="PKS_KS"/>
    <property type="match status" value="1"/>
</dbReference>
<feature type="active site" description="Proton donor; for dehydratase activity" evidence="7">
    <location>
        <position position="1141"/>
    </location>
</feature>
<dbReference type="InterPro" id="IPR036736">
    <property type="entry name" value="ACP-like_sf"/>
</dbReference>
<dbReference type="Pfam" id="PF14765">
    <property type="entry name" value="PS-DH"/>
    <property type="match status" value="1"/>
</dbReference>
<dbReference type="GO" id="GO:0016491">
    <property type="term" value="F:oxidoreductase activity"/>
    <property type="evidence" value="ECO:0007669"/>
    <property type="project" value="UniProtKB-KW"/>
</dbReference>
<dbReference type="SUPFAM" id="SSF55048">
    <property type="entry name" value="Probable ACP-binding domain of malonyl-CoA ACP transacylase"/>
    <property type="match status" value="1"/>
</dbReference>
<dbReference type="InterPro" id="IPR049900">
    <property type="entry name" value="PKS_mFAS_DH"/>
</dbReference>
<dbReference type="SMART" id="SM00826">
    <property type="entry name" value="PKS_DH"/>
    <property type="match status" value="1"/>
</dbReference>